<evidence type="ECO:0000256" key="7">
    <source>
        <dbReference type="ARBA" id="ARBA00048859"/>
    </source>
</evidence>
<evidence type="ECO:0000256" key="6">
    <source>
        <dbReference type="ARBA" id="ARBA00043884"/>
    </source>
</evidence>
<feature type="region of interest" description="Disordered" evidence="9">
    <location>
        <begin position="1"/>
        <end position="43"/>
    </location>
</feature>
<comment type="similarity">
    <text evidence="2">Belongs to the aspartate/ornithine carbamoyltransferase superfamily. ATCase family.</text>
</comment>
<dbReference type="AlphaFoldDB" id="U3LNZ9"/>
<evidence type="ECO:0000259" key="11">
    <source>
        <dbReference type="Pfam" id="PF02729"/>
    </source>
</evidence>
<evidence type="ECO:0000256" key="8">
    <source>
        <dbReference type="RuleBase" id="RU003634"/>
    </source>
</evidence>
<comment type="catalytic activity">
    <reaction evidence="7">
        <text>carbamoyl phosphate + L-aspartate = N-carbamoyl-L-aspartate + phosphate + H(+)</text>
        <dbReference type="Rhea" id="RHEA:20013"/>
        <dbReference type="ChEBI" id="CHEBI:15378"/>
        <dbReference type="ChEBI" id="CHEBI:29991"/>
        <dbReference type="ChEBI" id="CHEBI:32814"/>
        <dbReference type="ChEBI" id="CHEBI:43474"/>
        <dbReference type="ChEBI" id="CHEBI:58228"/>
        <dbReference type="EC" id="2.1.3.2"/>
    </reaction>
</comment>
<dbReference type="VEuPathDB" id="TriTrypDB:PCON_0062820"/>
<dbReference type="UniPathway" id="UPA00070">
    <property type="reaction ID" value="UER00116"/>
</dbReference>
<name>U3LNZ9_9TRYP</name>
<keyword evidence="5" id="KW-0665">Pyrimidine biosynthesis</keyword>
<dbReference type="InterPro" id="IPR006131">
    <property type="entry name" value="Asp_carbamoyltransf_Asp/Orn-bd"/>
</dbReference>
<dbReference type="Pfam" id="PF00185">
    <property type="entry name" value="OTCace"/>
    <property type="match status" value="1"/>
</dbReference>
<keyword evidence="4 8" id="KW-0808">Transferase</keyword>
<dbReference type="GO" id="GO:0006207">
    <property type="term" value="P:'de novo' pyrimidine nucleobase biosynthetic process"/>
    <property type="evidence" value="ECO:0007669"/>
    <property type="project" value="InterPro"/>
</dbReference>
<reference evidence="12" key="1">
    <citation type="journal article" date="2013" name="Curr. Biol.">
        <title>Paratrypanosoma is a novel early-branching trypanosomatid.</title>
        <authorList>
            <person name="Flegontov P."/>
            <person name="Votypka J."/>
            <person name="Skalicky T."/>
            <person name="Logacheva M.D."/>
            <person name="Penin A.A."/>
            <person name="Tanifuji G."/>
            <person name="Onodera N.T."/>
            <person name="Kondrashov A.S."/>
            <person name="Volf P."/>
            <person name="Archibald J.M."/>
            <person name="Lukes J."/>
        </authorList>
    </citation>
    <scope>NUCLEOTIDE SEQUENCE</scope>
    <source>
        <strain evidence="12">CUL13</strain>
    </source>
</reference>
<evidence type="ECO:0000313" key="12">
    <source>
        <dbReference type="EMBL" id="AGG11577.1"/>
    </source>
</evidence>
<dbReference type="GO" id="GO:0016597">
    <property type="term" value="F:amino acid binding"/>
    <property type="evidence" value="ECO:0007669"/>
    <property type="project" value="InterPro"/>
</dbReference>
<dbReference type="PANTHER" id="PTHR45753:SF6">
    <property type="entry name" value="ASPARTATE CARBAMOYLTRANSFERASE"/>
    <property type="match status" value="1"/>
</dbReference>
<proteinExistence type="inferred from homology"/>
<evidence type="ECO:0000256" key="2">
    <source>
        <dbReference type="ARBA" id="ARBA00008896"/>
    </source>
</evidence>
<dbReference type="FunFam" id="3.40.50.1370:FF:000002">
    <property type="entry name" value="Aspartate carbamoyltransferase 2"/>
    <property type="match status" value="1"/>
</dbReference>
<dbReference type="Pfam" id="PF02729">
    <property type="entry name" value="OTCace_N"/>
    <property type="match status" value="1"/>
</dbReference>
<feature type="domain" description="Aspartate/ornithine carbamoyltransferase Asp/Orn-binding" evidence="10">
    <location>
        <begin position="220"/>
        <end position="384"/>
    </location>
</feature>
<dbReference type="InterPro" id="IPR002082">
    <property type="entry name" value="Asp_carbamoyltransf"/>
</dbReference>
<feature type="compositionally biased region" description="Basic and acidic residues" evidence="9">
    <location>
        <begin position="24"/>
        <end position="37"/>
    </location>
</feature>
<evidence type="ECO:0000256" key="9">
    <source>
        <dbReference type="SAM" id="MobiDB-lite"/>
    </source>
</evidence>
<evidence type="ECO:0000256" key="4">
    <source>
        <dbReference type="ARBA" id="ARBA00022679"/>
    </source>
</evidence>
<dbReference type="EC" id="2.1.3.2" evidence="3"/>
<sequence length="387" mass="42083">MAGSARRTASPFVRRSGARWGSGEARRLGEAHHDHRPLSPLSPSFPADQATFIRLPPLAARMASGPVASLKGKSVTTATQFERSDIDALLALATELRRAVDAGEVLEPLKGRVMATLFFEESSRTYSSFATAMMRLGGSVVNLPVERSSVKKGETLADTICTVDSYSDVVVMRHPQQEALSEALRVATHPIMNAGNGAGEHPTQALLDTLTMHSELGGVDGLTIAMVGDLKMGRTVHSLLKLLVRNFAIRAVYLVSPESLRMPPEVLESVEAELQAAGTVLVEAPALTRDIVSRCDVLYATRLQKERFVSASSEDSAALAAFAQAVKDLTINQEVMSWAKERMIVMHPLPRNEELCTSVDADPRAAYLRQMRYGLFMRMAILWSVLA</sequence>
<accession>U3LNZ9</accession>
<dbReference type="PRINTS" id="PR00101">
    <property type="entry name" value="ATCASE"/>
</dbReference>
<evidence type="ECO:0000256" key="3">
    <source>
        <dbReference type="ARBA" id="ARBA00013008"/>
    </source>
</evidence>
<evidence type="ECO:0000259" key="10">
    <source>
        <dbReference type="Pfam" id="PF00185"/>
    </source>
</evidence>
<dbReference type="PANTHER" id="PTHR45753">
    <property type="entry name" value="ORNITHINE CARBAMOYLTRANSFERASE, MITOCHONDRIAL"/>
    <property type="match status" value="1"/>
</dbReference>
<dbReference type="GO" id="GO:0004070">
    <property type="term" value="F:aspartate carbamoyltransferase activity"/>
    <property type="evidence" value="ECO:0007669"/>
    <property type="project" value="UniProtKB-EC"/>
</dbReference>
<dbReference type="GO" id="GO:0044205">
    <property type="term" value="P:'de novo' UMP biosynthetic process"/>
    <property type="evidence" value="ECO:0007669"/>
    <property type="project" value="UniProtKB-UniPathway"/>
</dbReference>
<feature type="non-terminal residue" evidence="12">
    <location>
        <position position="387"/>
    </location>
</feature>
<dbReference type="InterPro" id="IPR006130">
    <property type="entry name" value="Asp/Orn_carbamoylTrfase"/>
</dbReference>
<dbReference type="NCBIfam" id="NF002032">
    <property type="entry name" value="PRK00856.1"/>
    <property type="match status" value="1"/>
</dbReference>
<dbReference type="PRINTS" id="PR00100">
    <property type="entry name" value="AOTCASE"/>
</dbReference>
<protein>
    <recommendedName>
        <fullName evidence="3">aspartate carbamoyltransferase</fullName>
        <ecNumber evidence="3">2.1.3.2</ecNumber>
    </recommendedName>
</protein>
<dbReference type="NCBIfam" id="TIGR00670">
    <property type="entry name" value="asp_carb_tr"/>
    <property type="match status" value="1"/>
</dbReference>
<evidence type="ECO:0000256" key="5">
    <source>
        <dbReference type="ARBA" id="ARBA00022975"/>
    </source>
</evidence>
<dbReference type="GO" id="GO:0006520">
    <property type="term" value="P:amino acid metabolic process"/>
    <property type="evidence" value="ECO:0007669"/>
    <property type="project" value="InterPro"/>
</dbReference>
<comment type="function">
    <text evidence="6">Catalyzes the condensation of carbamoyl phosphate and aspartate to form carbamoyl aspartate and inorganic phosphate, the committed step in the de novo pyrimidine nucleotide biosynthesis pathway.</text>
</comment>
<dbReference type="Gene3D" id="3.40.50.1370">
    <property type="entry name" value="Aspartate/ornithine carbamoyltransferase"/>
    <property type="match status" value="2"/>
</dbReference>
<comment type="pathway">
    <text evidence="1">Pyrimidine metabolism; UMP biosynthesis via de novo pathway; (S)-dihydroorotate from bicarbonate: step 2/3.</text>
</comment>
<dbReference type="SUPFAM" id="SSF53671">
    <property type="entry name" value="Aspartate/ornithine carbamoyltransferase"/>
    <property type="match status" value="1"/>
</dbReference>
<dbReference type="EMBL" id="KC534808">
    <property type="protein sequence ID" value="AGG11577.1"/>
    <property type="molecule type" value="Genomic_DNA"/>
</dbReference>
<feature type="domain" description="Aspartate/ornithine carbamoyltransferase carbamoyl-P binding" evidence="11">
    <location>
        <begin position="73"/>
        <end position="213"/>
    </location>
</feature>
<evidence type="ECO:0000256" key="1">
    <source>
        <dbReference type="ARBA" id="ARBA00004852"/>
    </source>
</evidence>
<dbReference type="InterPro" id="IPR006132">
    <property type="entry name" value="Asp/Orn_carbamoyltranf_P-bd"/>
</dbReference>
<dbReference type="InterPro" id="IPR036901">
    <property type="entry name" value="Asp/Orn_carbamoylTrfase_sf"/>
</dbReference>
<organism evidence="12">
    <name type="scientific">Paratrypanosoma confusum</name>
    <dbReference type="NCBI Taxonomy" id="1470209"/>
    <lineage>
        <taxon>Eukaryota</taxon>
        <taxon>Discoba</taxon>
        <taxon>Euglenozoa</taxon>
        <taxon>Kinetoplastea</taxon>
        <taxon>Metakinetoplastina</taxon>
        <taxon>Trypanosomatida</taxon>
        <taxon>Trypanosomatidae</taxon>
        <taxon>Paratrypanosoma</taxon>
    </lineage>
</organism>